<dbReference type="PIRSF" id="PIRSF002070">
    <property type="entry name" value="SSB"/>
    <property type="match status" value="1"/>
</dbReference>
<dbReference type="CDD" id="cd04496">
    <property type="entry name" value="SSB_OBF"/>
    <property type="match status" value="1"/>
</dbReference>
<evidence type="ECO:0000256" key="1">
    <source>
        <dbReference type="ARBA" id="ARBA00023125"/>
    </source>
</evidence>
<name>A0ABT2ME13_9MYCO</name>
<dbReference type="GO" id="GO:0003677">
    <property type="term" value="F:DNA binding"/>
    <property type="evidence" value="ECO:0007669"/>
    <property type="project" value="UniProtKB-KW"/>
</dbReference>
<gene>
    <name evidence="5" type="primary">ssb</name>
    <name evidence="5" type="ORF">N4S67_19065</name>
</gene>
<dbReference type="SUPFAM" id="SSF50249">
    <property type="entry name" value="Nucleic acid-binding proteins"/>
    <property type="match status" value="1"/>
</dbReference>
<keyword evidence="6" id="KW-1185">Reference proteome</keyword>
<evidence type="ECO:0000256" key="3">
    <source>
        <dbReference type="RuleBase" id="RU000524"/>
    </source>
</evidence>
<evidence type="ECO:0000313" key="5">
    <source>
        <dbReference type="EMBL" id="MCT7660507.1"/>
    </source>
</evidence>
<dbReference type="Gene3D" id="2.40.50.140">
    <property type="entry name" value="Nucleic acid-binding proteins"/>
    <property type="match status" value="1"/>
</dbReference>
<sequence>MFETPFTIVGNIVTDPIHRRVGDQETVRFRVASNSRRRTAEGTWEPGNSLFVTVNCWGRVVAGVSAALVKGDPVIVVGHVYTSEYDDRDGNRRSSVEVRATSVGPDLARCTARIDRAKQQTDQQSTDQHDESGDPEVDEAEQSGDALPLTA</sequence>
<reference evidence="6" key="1">
    <citation type="submission" date="2023-07" db="EMBL/GenBank/DDBJ databases">
        <authorList>
            <person name="Deng Y."/>
            <person name="Zhang Y.-Q."/>
        </authorList>
    </citation>
    <scope>NUCLEOTIDE SEQUENCE [LARGE SCALE GENOMIC DNA]</scope>
    <source>
        <strain evidence="6">CPCC 205710</strain>
    </source>
</reference>
<proteinExistence type="predicted"/>
<accession>A0ABT2ME13</accession>
<dbReference type="Pfam" id="PF00436">
    <property type="entry name" value="SSB"/>
    <property type="match status" value="1"/>
</dbReference>
<dbReference type="InterPro" id="IPR000424">
    <property type="entry name" value="Primosome_PriB/ssb"/>
</dbReference>
<comment type="caution">
    <text evidence="5">The sequence shown here is derived from an EMBL/GenBank/DDBJ whole genome shotgun (WGS) entry which is preliminary data.</text>
</comment>
<keyword evidence="1 2" id="KW-0238">DNA-binding</keyword>
<evidence type="ECO:0000256" key="2">
    <source>
        <dbReference type="PIRNR" id="PIRNR002070"/>
    </source>
</evidence>
<dbReference type="InterPro" id="IPR011344">
    <property type="entry name" value="ssDNA-bd"/>
</dbReference>
<evidence type="ECO:0000313" key="6">
    <source>
        <dbReference type="Proteomes" id="UP001206639"/>
    </source>
</evidence>
<dbReference type="PROSITE" id="PS50935">
    <property type="entry name" value="SSB"/>
    <property type="match status" value="1"/>
</dbReference>
<evidence type="ECO:0000256" key="4">
    <source>
        <dbReference type="SAM" id="MobiDB-lite"/>
    </source>
</evidence>
<feature type="compositionally biased region" description="Acidic residues" evidence="4">
    <location>
        <begin position="133"/>
        <end position="142"/>
    </location>
</feature>
<feature type="region of interest" description="Disordered" evidence="4">
    <location>
        <begin position="109"/>
        <end position="151"/>
    </location>
</feature>
<dbReference type="NCBIfam" id="TIGR00621">
    <property type="entry name" value="ssb"/>
    <property type="match status" value="1"/>
</dbReference>
<dbReference type="EMBL" id="JAODWD010000004">
    <property type="protein sequence ID" value="MCT7660507.1"/>
    <property type="molecule type" value="Genomic_DNA"/>
</dbReference>
<protein>
    <recommendedName>
        <fullName evidence="2 3">Single-stranded DNA-binding protein</fullName>
    </recommendedName>
</protein>
<dbReference type="NCBIfam" id="NF004512">
    <property type="entry name" value="PRK05853.1"/>
    <property type="match status" value="1"/>
</dbReference>
<dbReference type="RefSeq" id="WP_260994544.1">
    <property type="nucleotide sequence ID" value="NZ_JAODWD010000004.1"/>
</dbReference>
<dbReference type="Proteomes" id="UP001206639">
    <property type="component" value="Unassembled WGS sequence"/>
</dbReference>
<dbReference type="InterPro" id="IPR012340">
    <property type="entry name" value="NA-bd_OB-fold"/>
</dbReference>
<organism evidence="5 6">
    <name type="scientific">Mycobacterium deserti</name>
    <dbReference type="NCBI Taxonomy" id="2978347"/>
    <lineage>
        <taxon>Bacteria</taxon>
        <taxon>Bacillati</taxon>
        <taxon>Actinomycetota</taxon>
        <taxon>Actinomycetes</taxon>
        <taxon>Mycobacteriales</taxon>
        <taxon>Mycobacteriaceae</taxon>
        <taxon>Mycobacterium</taxon>
    </lineage>
</organism>